<accession>A0A1J1IR58</accession>
<name>A0A1J1IR58_9DIPT</name>
<protein>
    <submittedName>
        <fullName evidence="1">CLUMA_CG015939, isoform A</fullName>
    </submittedName>
</protein>
<dbReference type="AlphaFoldDB" id="A0A1J1IR58"/>
<reference evidence="1 2" key="1">
    <citation type="submission" date="2015-04" db="EMBL/GenBank/DDBJ databases">
        <authorList>
            <person name="Syromyatnikov M.Y."/>
            <person name="Popov V.N."/>
        </authorList>
    </citation>
    <scope>NUCLEOTIDE SEQUENCE [LARGE SCALE GENOMIC DNA]</scope>
</reference>
<evidence type="ECO:0000313" key="2">
    <source>
        <dbReference type="Proteomes" id="UP000183832"/>
    </source>
</evidence>
<dbReference type="EMBL" id="CVRI01000058">
    <property type="protein sequence ID" value="CRL02719.1"/>
    <property type="molecule type" value="Genomic_DNA"/>
</dbReference>
<proteinExistence type="predicted"/>
<dbReference type="Proteomes" id="UP000183832">
    <property type="component" value="Unassembled WGS sequence"/>
</dbReference>
<gene>
    <name evidence="1" type="ORF">CLUMA_CG015939</name>
</gene>
<evidence type="ECO:0000313" key="1">
    <source>
        <dbReference type="EMBL" id="CRL02719.1"/>
    </source>
</evidence>
<sequence>MEKKEKSLPSESNLTIECSTTKPFHASDNDIEQYKLCFQPFPPFQLGLVLISILLNGFACEKENREKMIHPRDEETDYSDDFKKYFLITNSISFTEARREAALCCCYFLMGIRALASRRTLEKLSKITV</sequence>
<organism evidence="1 2">
    <name type="scientific">Clunio marinus</name>
    <dbReference type="NCBI Taxonomy" id="568069"/>
    <lineage>
        <taxon>Eukaryota</taxon>
        <taxon>Metazoa</taxon>
        <taxon>Ecdysozoa</taxon>
        <taxon>Arthropoda</taxon>
        <taxon>Hexapoda</taxon>
        <taxon>Insecta</taxon>
        <taxon>Pterygota</taxon>
        <taxon>Neoptera</taxon>
        <taxon>Endopterygota</taxon>
        <taxon>Diptera</taxon>
        <taxon>Nematocera</taxon>
        <taxon>Chironomoidea</taxon>
        <taxon>Chironomidae</taxon>
        <taxon>Clunio</taxon>
    </lineage>
</organism>
<keyword evidence="2" id="KW-1185">Reference proteome</keyword>